<feature type="compositionally biased region" description="Basic and acidic residues" evidence="1">
    <location>
        <begin position="17"/>
        <end position="26"/>
    </location>
</feature>
<keyword evidence="3" id="KW-1185">Reference proteome</keyword>
<evidence type="ECO:0000256" key="1">
    <source>
        <dbReference type="SAM" id="MobiDB-lite"/>
    </source>
</evidence>
<dbReference type="AlphaFoldDB" id="A0A8J5LX02"/>
<feature type="region of interest" description="Disordered" evidence="1">
    <location>
        <begin position="1"/>
        <end position="34"/>
    </location>
</feature>
<reference evidence="2" key="1">
    <citation type="submission" date="2021-01" db="EMBL/GenBank/DDBJ databases">
        <title>Phytophthora aleatoria, a newly-described species from Pinus radiata is distinct from Phytophthora cactorum isolates based on comparative genomics.</title>
        <authorList>
            <person name="Mcdougal R."/>
            <person name="Panda P."/>
            <person name="Williams N."/>
            <person name="Studholme D.J."/>
        </authorList>
    </citation>
    <scope>NUCLEOTIDE SEQUENCE</scope>
    <source>
        <strain evidence="2">NZFS 4037</strain>
    </source>
</reference>
<dbReference type="Proteomes" id="UP000709295">
    <property type="component" value="Unassembled WGS sequence"/>
</dbReference>
<gene>
    <name evidence="2" type="ORF">JG688_00015233</name>
</gene>
<proteinExistence type="predicted"/>
<protein>
    <submittedName>
        <fullName evidence="2">Uncharacterized protein</fullName>
    </submittedName>
</protein>
<comment type="caution">
    <text evidence="2">The sequence shown here is derived from an EMBL/GenBank/DDBJ whole genome shotgun (WGS) entry which is preliminary data.</text>
</comment>
<evidence type="ECO:0000313" key="3">
    <source>
        <dbReference type="Proteomes" id="UP000709295"/>
    </source>
</evidence>
<evidence type="ECO:0000313" key="2">
    <source>
        <dbReference type="EMBL" id="KAG6948124.1"/>
    </source>
</evidence>
<organism evidence="2 3">
    <name type="scientific">Phytophthora aleatoria</name>
    <dbReference type="NCBI Taxonomy" id="2496075"/>
    <lineage>
        <taxon>Eukaryota</taxon>
        <taxon>Sar</taxon>
        <taxon>Stramenopiles</taxon>
        <taxon>Oomycota</taxon>
        <taxon>Peronosporomycetes</taxon>
        <taxon>Peronosporales</taxon>
        <taxon>Peronosporaceae</taxon>
        <taxon>Phytophthora</taxon>
    </lineage>
</organism>
<dbReference type="EMBL" id="JAENGY010001606">
    <property type="protein sequence ID" value="KAG6948124.1"/>
    <property type="molecule type" value="Genomic_DNA"/>
</dbReference>
<name>A0A8J5LX02_9STRA</name>
<accession>A0A8J5LX02</accession>
<sequence length="68" mass="7488">MEQLWLSRSKPNGRTQARSELHHPDTIDSSTKSIRVPLPKDGVLAFFGHICSPTHTCDLNSVDSGTTL</sequence>